<evidence type="ECO:0000256" key="9">
    <source>
        <dbReference type="ARBA" id="ARBA00023157"/>
    </source>
</evidence>
<keyword evidence="6 10" id="KW-0946">Virion</keyword>
<dbReference type="PIRSF" id="PIRSF001218">
    <property type="entry name" value="Protease_ADV"/>
    <property type="match status" value="1"/>
</dbReference>
<evidence type="ECO:0000256" key="5">
    <source>
        <dbReference type="ARBA" id="ARBA00022813"/>
    </source>
</evidence>
<evidence type="ECO:0000256" key="7">
    <source>
        <dbReference type="ARBA" id="ARBA00022921"/>
    </source>
</evidence>
<feature type="active site" evidence="10 12">
    <location>
        <position position="55"/>
    </location>
</feature>
<evidence type="ECO:0000256" key="10">
    <source>
        <dbReference type="HAMAP-Rule" id="MF_04059"/>
    </source>
</evidence>
<keyword evidence="5 10" id="KW-0068">Autocatalytic cleavage</keyword>
<evidence type="ECO:0000256" key="11">
    <source>
        <dbReference type="PIRNR" id="PIRNR001218"/>
    </source>
</evidence>
<dbReference type="EC" id="3.4.22.39" evidence="10"/>
<feature type="active site" evidence="10 12">
    <location>
        <position position="72"/>
    </location>
</feature>
<dbReference type="GO" id="GO:0003677">
    <property type="term" value="F:DNA binding"/>
    <property type="evidence" value="ECO:0007669"/>
    <property type="project" value="UniProtKB-UniRule"/>
</dbReference>
<evidence type="ECO:0000256" key="8">
    <source>
        <dbReference type="ARBA" id="ARBA00023125"/>
    </source>
</evidence>
<keyword evidence="14" id="KW-1185">Reference proteome</keyword>
<evidence type="ECO:0000313" key="13">
    <source>
        <dbReference type="EMBL" id="AII22572.1"/>
    </source>
</evidence>
<evidence type="ECO:0000256" key="1">
    <source>
        <dbReference type="ARBA" id="ARBA00022562"/>
    </source>
</evidence>
<dbReference type="Gene3D" id="3.40.395.10">
    <property type="entry name" value="Adenoviral Proteinase, Chain A"/>
    <property type="match status" value="1"/>
</dbReference>
<comment type="subunit">
    <text evidence="10">Interacts with protease cofactor pVI-C; this interaction is necessary for protease activation.</text>
</comment>
<accession>A0A076FT32</accession>
<comment type="subcellular location">
    <subcellularLocation>
        <location evidence="10">Virion</location>
    </subcellularLocation>
    <subcellularLocation>
        <location evidence="10">Host nucleus</location>
    </subcellularLocation>
    <text evidence="10">Present in about 10 copies per virion.</text>
</comment>
<dbReference type="InterPro" id="IPR038765">
    <property type="entry name" value="Papain-like_cys_pep_sf"/>
</dbReference>
<dbReference type="SUPFAM" id="SSF54001">
    <property type="entry name" value="Cysteine proteinases"/>
    <property type="match status" value="1"/>
</dbReference>
<feature type="disulfide bond" description="Interchain (with C-10 in cleaved protease cofactor pVI-C)" evidence="10">
    <location>
        <position position="104"/>
    </location>
</feature>
<keyword evidence="8 10" id="KW-0238">DNA-binding</keyword>
<comment type="induction">
    <text evidence="10">Expressed in the late phase of the viral replicative cycle.</text>
</comment>
<evidence type="ECO:0000256" key="4">
    <source>
        <dbReference type="ARBA" id="ARBA00022807"/>
    </source>
</evidence>
<dbReference type="Proteomes" id="UP000133496">
    <property type="component" value="Segment"/>
</dbReference>
<keyword evidence="1 10" id="KW-1048">Host nucleus</keyword>
<dbReference type="HAMAP" id="MF_04059">
    <property type="entry name" value="ADV_PRO"/>
    <property type="match status" value="1"/>
</dbReference>
<dbReference type="OrthoDB" id="9248at10239"/>
<comment type="activity regulation">
    <text evidence="10">Requires DNA and protease cofactor for maximal activation. Inside nascent virions, becomes partially activated by binding to the viral DNA, allowing it to cleave the cofactor that binds to the protease and fully activates it. Actin, like the viral protease cofactor, seems to act as a cofactor in the cleavage of cytokeratin 18 and of actin itself.</text>
</comment>
<dbReference type="GO" id="GO:0006508">
    <property type="term" value="P:proteolysis"/>
    <property type="evidence" value="ECO:0007669"/>
    <property type="project" value="UniProtKB-KW"/>
</dbReference>
<comment type="function">
    <text evidence="10">Cleaves viral precursor proteins (pTP, pIIIa, pVI, pVII, pVIII, and pX) inside newly assembled particles giving rise to mature virions. Protease complexed to its cofactor slides along the viral DNA to specifically locate and cleave the viral precursors. Mature virions have a weakened organization compared to the unmature virions, thereby facilitating subsequent uncoating. Without maturation, the particle lacks infectivity and is unable to uncoat. Late in adenovirus infection, in the cytoplasm, may participate in the cytoskeleton destruction. Cleaves host cell cytoskeletal keratins K7 and K18.</text>
</comment>
<comment type="catalytic activity">
    <reaction evidence="10 11">
        <text>Cleaves proteins of the adenovirus and its host cell at two consensus sites: -Yaa-Xaa-Gly-Gly-|-Xaa- and -Yaa-Xaa-Gly-Xaa-|-Gly- (in which Yaa is Met, Ile or Leu, and Xaa is any amino acid).</text>
        <dbReference type="EC" id="3.4.22.39"/>
    </reaction>
</comment>
<keyword evidence="2 10" id="KW-0645">Protease</keyword>
<feature type="active site" evidence="10 12">
    <location>
        <position position="122"/>
    </location>
</feature>
<dbReference type="InterPro" id="IPR000855">
    <property type="entry name" value="Peptidase_C5"/>
</dbReference>
<protein>
    <recommendedName>
        <fullName evidence="10">Protease</fullName>
        <ecNumber evidence="10">3.4.22.39</ecNumber>
    </recommendedName>
    <alternativeName>
        <fullName evidence="10">Adenain</fullName>
    </alternativeName>
    <alternativeName>
        <fullName evidence="10">Adenovirus protease</fullName>
        <shortName evidence="10">AVP</shortName>
    </alternativeName>
    <alternativeName>
        <fullName evidence="10">Adenovirus proteinase</fullName>
    </alternativeName>
    <alternativeName>
        <fullName evidence="10">Endoprotease</fullName>
    </alternativeName>
</protein>
<evidence type="ECO:0000256" key="6">
    <source>
        <dbReference type="ARBA" id="ARBA00022844"/>
    </source>
</evidence>
<dbReference type="GO" id="GO:0044423">
    <property type="term" value="C:virion component"/>
    <property type="evidence" value="ECO:0007669"/>
    <property type="project" value="UniProtKB-UniRule"/>
</dbReference>
<keyword evidence="9 10" id="KW-1015">Disulfide bond</keyword>
<comment type="similarity">
    <text evidence="10 11">Belongs to the peptidase C5 family.</text>
</comment>
<keyword evidence="3 10" id="KW-0378">Hydrolase</keyword>
<keyword evidence="7 10" id="KW-0426">Late protein</keyword>
<dbReference type="KEGG" id="vg:20041319"/>
<dbReference type="RefSeq" id="YP_009051663.1">
    <property type="nucleotide sequence ID" value="NC_024684.1"/>
</dbReference>
<keyword evidence="4 10" id="KW-0788">Thiol protease</keyword>
<dbReference type="PRINTS" id="PR00703">
    <property type="entry name" value="ADVENDOPTASE"/>
</dbReference>
<dbReference type="Pfam" id="PF00770">
    <property type="entry name" value="Peptidase_C5"/>
    <property type="match status" value="1"/>
</dbReference>
<dbReference type="GO" id="GO:0004197">
    <property type="term" value="F:cysteine-type endopeptidase activity"/>
    <property type="evidence" value="ECO:0007669"/>
    <property type="project" value="UniProtKB-UniRule"/>
</dbReference>
<organism evidence="13 14">
    <name type="scientific">Lizard adenovirus 2</name>
    <dbReference type="NCBI Taxonomy" id="874272"/>
    <lineage>
        <taxon>Viruses</taxon>
        <taxon>Varidnaviria</taxon>
        <taxon>Bamfordvirae</taxon>
        <taxon>Preplasmiviricota</taxon>
        <taxon>Polisuviricotina</taxon>
        <taxon>Pharingeaviricetes</taxon>
        <taxon>Rowavirales</taxon>
        <taxon>Adenoviridae</taxon>
        <taxon>Barthadenovirus</taxon>
        <taxon>Barthadenovirus lacertae</taxon>
        <taxon>Lizard atadenovirus A</taxon>
    </lineage>
</organism>
<reference evidence="13 14" key="1">
    <citation type="journal article" date="2014" name="J. Virol.">
        <title>Molecular characterization of a lizard adenovirus reveals the first atadenovirus with two fiber genes and the first adenovirus with either one short or three long fibers per penton.</title>
        <authorList>
            <person name="Penzes J.J."/>
            <person name="Menendez-Conejero R."/>
            <person name="Condezo G.N."/>
            <person name="Ball I."/>
            <person name="Papp T."/>
            <person name="Doszpoly A."/>
            <person name="Paradela A."/>
            <person name="Perez-Berna A.J."/>
            <person name="Lopez-Sanz M."/>
            <person name="Nguyen T.H."/>
            <person name="van Raaij M.J."/>
            <person name="Marschang R.E."/>
            <person name="Harrach B."/>
            <person name="Benko M."/>
            <person name="San Martin C."/>
        </authorList>
    </citation>
    <scope>NUCLEOTIDE SEQUENCE [LARGE SCALE GENOMIC DNA]</scope>
    <source>
        <strain evidence="13">23-06</strain>
    </source>
</reference>
<evidence type="ECO:0000256" key="12">
    <source>
        <dbReference type="PIRSR" id="PIRSR001218-1"/>
    </source>
</evidence>
<dbReference type="EMBL" id="KJ156523">
    <property type="protein sequence ID" value="AII22572.1"/>
    <property type="molecule type" value="Genomic_DNA"/>
</dbReference>
<sequence length="201" mass="22860">MSGSSEQELKMLVRSLNLEPGFLGTFDCRFPGFISKDRRQTAIVNTGPREQGGIHWIALAWDPKSYKMFLFDPLGWSDAELKRYYNFSYKNMVQRSALSSPDRCVTLVKNTQAVQCTCAGSCGLFCVFFLYCAHLNASNPFGTSLFQSMEGQKSGMVPKSPDQLHKNQALLYNFLSSHSEYFRKHARNIVLNTRLHLIKTH</sequence>
<gene>
    <name evidence="10" type="primary">L3</name>
</gene>
<feature type="site" description="Cleavage; by autolysis" evidence="10">
    <location>
        <begin position="52"/>
        <end position="53"/>
    </location>
</feature>
<proteinExistence type="evidence at transcript level"/>
<evidence type="ECO:0000256" key="2">
    <source>
        <dbReference type="ARBA" id="ARBA00022670"/>
    </source>
</evidence>
<comment type="miscellaneous">
    <text evidence="10">All late proteins expressed from the major late promoter are produced by alternative splicing and alternative polyadenylation of the same gene giving rise to non-overlapping ORFs. A leader sequence is present in the N-terminus of all these mRNAs and is recognized by the viral shutoff protein to provide expression although conventional translation via ribosome scanning from the cap has been shut off in the host cell.</text>
</comment>
<evidence type="ECO:0000256" key="3">
    <source>
        <dbReference type="ARBA" id="ARBA00022801"/>
    </source>
</evidence>
<name>A0A076FT32_9ADEN</name>
<dbReference type="GO" id="GO:0042025">
    <property type="term" value="C:host cell nucleus"/>
    <property type="evidence" value="ECO:0007669"/>
    <property type="project" value="UniProtKB-SubCell"/>
</dbReference>
<evidence type="ECO:0000313" key="14">
    <source>
        <dbReference type="Proteomes" id="UP000133496"/>
    </source>
</evidence>